<organism evidence="4 5">
    <name type="scientific">Shinella granuli</name>
    <dbReference type="NCBI Taxonomy" id="323621"/>
    <lineage>
        <taxon>Bacteria</taxon>
        <taxon>Pseudomonadati</taxon>
        <taxon>Pseudomonadota</taxon>
        <taxon>Alphaproteobacteria</taxon>
        <taxon>Hyphomicrobiales</taxon>
        <taxon>Rhizobiaceae</taxon>
        <taxon>Shinella</taxon>
    </lineage>
</organism>
<sequence length="507" mass="55178">MTAAPILLHHLLVPHAESGRCALVHGERTLDYRGFNIAVDRFASALLAAGLERGDRAAIFLPRGMEECIAIFAVSRAKGVFVPVNPLLRGRQISHIVADCAARLVITSRALAPMVAECLEEASGARILLVEEMAEAETVPLKDGNIGEDLAAILYTSGSTGRPKGVMVSHRNLLAGARIVRTYLAITPEERILSLLPFSFDYGLNQLLTAVEQGAVTVILTFRFGDEIVRALRDHEITALAGVPTIWAILTKAAPLLHRTALPHLRYITNSGGAVPSQTVADLRRMLPQTNVVLMYGLTEAFRSTYLPPEELDRRPTSIGKAIPECEIFIVTEDGRRAKPGEPGILVHRGPTVSLGYWNRPEETARVLRQNPFRPRDEGGDIVCYSGDLAVEDEDGFFSFIGRNDAMIKSSGYRISPSEVEEAIMSTGRFRQVAVIGLPDDFAGQKLHAVAVALEPDVDVAAVLQAVAGMLAAYMVPRDLELVEALPVTPNGKVDYRNLVRERTENG</sequence>
<dbReference type="Gene3D" id="3.40.50.12780">
    <property type="entry name" value="N-terminal domain of ligase-like"/>
    <property type="match status" value="1"/>
</dbReference>
<name>A0A4R2CBB1_SHIGR</name>
<dbReference type="Pfam" id="PF00501">
    <property type="entry name" value="AMP-binding"/>
    <property type="match status" value="1"/>
</dbReference>
<evidence type="ECO:0000259" key="3">
    <source>
        <dbReference type="Pfam" id="PF13193"/>
    </source>
</evidence>
<dbReference type="InterPro" id="IPR025110">
    <property type="entry name" value="AMP-bd_C"/>
</dbReference>
<keyword evidence="4" id="KW-0436">Ligase</keyword>
<dbReference type="GO" id="GO:0046872">
    <property type="term" value="F:metal ion binding"/>
    <property type="evidence" value="ECO:0007669"/>
    <property type="project" value="UniProtKB-KW"/>
</dbReference>
<keyword evidence="1" id="KW-0479">Metal-binding</keyword>
<reference evidence="4 5" key="1">
    <citation type="submission" date="2019-03" db="EMBL/GenBank/DDBJ databases">
        <title>Genomic Encyclopedia of Type Strains, Phase IV (KMG-IV): sequencing the most valuable type-strain genomes for metagenomic binning, comparative biology and taxonomic classification.</title>
        <authorList>
            <person name="Goeker M."/>
        </authorList>
    </citation>
    <scope>NUCLEOTIDE SEQUENCE [LARGE SCALE GENOMIC DNA]</scope>
    <source>
        <strain evidence="4 5">DSM 18401</strain>
    </source>
</reference>
<keyword evidence="5" id="KW-1185">Reference proteome</keyword>
<dbReference type="SUPFAM" id="SSF56801">
    <property type="entry name" value="Acetyl-CoA synthetase-like"/>
    <property type="match status" value="1"/>
</dbReference>
<dbReference type="InterPro" id="IPR050237">
    <property type="entry name" value="ATP-dep_AMP-bd_enzyme"/>
</dbReference>
<evidence type="ECO:0000256" key="1">
    <source>
        <dbReference type="ARBA" id="ARBA00022723"/>
    </source>
</evidence>
<dbReference type="PRINTS" id="PR00154">
    <property type="entry name" value="AMPBINDING"/>
</dbReference>
<dbReference type="InterPro" id="IPR020845">
    <property type="entry name" value="AMP-binding_CS"/>
</dbReference>
<feature type="domain" description="AMP-binding enzyme C-terminal" evidence="3">
    <location>
        <begin position="419"/>
        <end position="493"/>
    </location>
</feature>
<evidence type="ECO:0000259" key="2">
    <source>
        <dbReference type="Pfam" id="PF00501"/>
    </source>
</evidence>
<feature type="domain" description="AMP-dependent synthetase/ligase" evidence="2">
    <location>
        <begin position="19"/>
        <end position="358"/>
    </location>
</feature>
<comment type="caution">
    <text evidence="4">The sequence shown here is derived from an EMBL/GenBank/DDBJ whole genome shotgun (WGS) entry which is preliminary data.</text>
</comment>
<accession>A0A4R2CBB1</accession>
<dbReference type="Pfam" id="PF13193">
    <property type="entry name" value="AMP-binding_C"/>
    <property type="match status" value="1"/>
</dbReference>
<protein>
    <submittedName>
        <fullName evidence="4">Acyl-CoA ligase (AMP-forming) (Exosortase A-associated)</fullName>
    </submittedName>
</protein>
<dbReference type="InterPro" id="IPR000873">
    <property type="entry name" value="AMP-dep_synth/lig_dom"/>
</dbReference>
<dbReference type="PROSITE" id="PS00455">
    <property type="entry name" value="AMP_BINDING"/>
    <property type="match status" value="1"/>
</dbReference>
<evidence type="ECO:0000313" key="5">
    <source>
        <dbReference type="Proteomes" id="UP000295351"/>
    </source>
</evidence>
<dbReference type="GO" id="GO:0016878">
    <property type="term" value="F:acid-thiol ligase activity"/>
    <property type="evidence" value="ECO:0007669"/>
    <property type="project" value="UniProtKB-ARBA"/>
</dbReference>
<dbReference type="PANTHER" id="PTHR43767:SF1">
    <property type="entry name" value="NONRIBOSOMAL PEPTIDE SYNTHASE PES1 (EUROFUNG)-RELATED"/>
    <property type="match status" value="1"/>
</dbReference>
<dbReference type="AlphaFoldDB" id="A0A4R2CBB1"/>
<dbReference type="InterPro" id="IPR045851">
    <property type="entry name" value="AMP-bd_C_sf"/>
</dbReference>
<dbReference type="InterPro" id="IPR042099">
    <property type="entry name" value="ANL_N_sf"/>
</dbReference>
<dbReference type="Gene3D" id="3.30.300.30">
    <property type="match status" value="1"/>
</dbReference>
<proteinExistence type="predicted"/>
<dbReference type="RefSeq" id="WP_380687839.1">
    <property type="nucleotide sequence ID" value="NZ_BAABEI010000002.1"/>
</dbReference>
<gene>
    <name evidence="4" type="ORF">EV665_121113</name>
</gene>
<dbReference type="EMBL" id="SLVX01000021">
    <property type="protein sequence ID" value="TCN37846.1"/>
    <property type="molecule type" value="Genomic_DNA"/>
</dbReference>
<evidence type="ECO:0000313" key="4">
    <source>
        <dbReference type="EMBL" id="TCN37846.1"/>
    </source>
</evidence>
<dbReference type="PANTHER" id="PTHR43767">
    <property type="entry name" value="LONG-CHAIN-FATTY-ACID--COA LIGASE"/>
    <property type="match status" value="1"/>
</dbReference>
<dbReference type="InterPro" id="IPR020459">
    <property type="entry name" value="AMP-binding"/>
</dbReference>
<dbReference type="Proteomes" id="UP000295351">
    <property type="component" value="Unassembled WGS sequence"/>
</dbReference>